<keyword evidence="4" id="KW-1185">Reference proteome</keyword>
<dbReference type="Proteomes" id="UP000541444">
    <property type="component" value="Unassembled WGS sequence"/>
</dbReference>
<organism evidence="3 4">
    <name type="scientific">Kingdonia uniflora</name>
    <dbReference type="NCBI Taxonomy" id="39325"/>
    <lineage>
        <taxon>Eukaryota</taxon>
        <taxon>Viridiplantae</taxon>
        <taxon>Streptophyta</taxon>
        <taxon>Embryophyta</taxon>
        <taxon>Tracheophyta</taxon>
        <taxon>Spermatophyta</taxon>
        <taxon>Magnoliopsida</taxon>
        <taxon>Ranunculales</taxon>
        <taxon>Circaeasteraceae</taxon>
        <taxon>Kingdonia</taxon>
    </lineage>
</organism>
<evidence type="ECO:0000313" key="3">
    <source>
        <dbReference type="EMBL" id="KAF6154902.1"/>
    </source>
</evidence>
<dbReference type="Pfam" id="PF13041">
    <property type="entry name" value="PPR_2"/>
    <property type="match status" value="1"/>
</dbReference>
<feature type="repeat" description="PPR" evidence="2">
    <location>
        <begin position="346"/>
        <end position="380"/>
    </location>
</feature>
<dbReference type="PROSITE" id="PS51375">
    <property type="entry name" value="PPR"/>
    <property type="match status" value="5"/>
</dbReference>
<comment type="caution">
    <text evidence="3">The sequence shown here is derived from an EMBL/GenBank/DDBJ whole genome shotgun (WGS) entry which is preliminary data.</text>
</comment>
<feature type="repeat" description="PPR" evidence="2">
    <location>
        <begin position="275"/>
        <end position="309"/>
    </location>
</feature>
<dbReference type="GO" id="GO:0009451">
    <property type="term" value="P:RNA modification"/>
    <property type="evidence" value="ECO:0007669"/>
    <property type="project" value="InterPro"/>
</dbReference>
<dbReference type="PANTHER" id="PTHR47926:SF516">
    <property type="entry name" value="SMK1"/>
    <property type="match status" value="1"/>
</dbReference>
<dbReference type="FunFam" id="1.25.40.10:FF:000996">
    <property type="entry name" value="Small kernel1"/>
    <property type="match status" value="1"/>
</dbReference>
<evidence type="ECO:0000256" key="1">
    <source>
        <dbReference type="ARBA" id="ARBA00022737"/>
    </source>
</evidence>
<dbReference type="PANTHER" id="PTHR47926">
    <property type="entry name" value="PENTATRICOPEPTIDE REPEAT-CONTAINING PROTEIN"/>
    <property type="match status" value="1"/>
</dbReference>
<evidence type="ECO:0000256" key="2">
    <source>
        <dbReference type="PROSITE-ProRule" id="PRU00708"/>
    </source>
</evidence>
<dbReference type="InterPro" id="IPR011990">
    <property type="entry name" value="TPR-like_helical_dom_sf"/>
</dbReference>
<dbReference type="FunFam" id="1.25.40.10:FF:000343">
    <property type="entry name" value="Pentatricopeptide repeat-containing protein At3g58590"/>
    <property type="match status" value="1"/>
</dbReference>
<dbReference type="EMBL" id="JACGCM010001448">
    <property type="protein sequence ID" value="KAF6154902.1"/>
    <property type="molecule type" value="Genomic_DNA"/>
</dbReference>
<accession>A0A7J7MJA1</accession>
<sequence>MSQISASTLSSLLRNCVSLFTIHKAKQTHCQILIHGFLPNVTLQTDLLLAYSKCSHIEDARQVFDAMSKRNMHSWNIMISSYIKISLFNWGLSVFDDFLKADFRPDHFTFPSVFKACVGNGGCYFLGKILHGWVVKLGFGSHVVVGCSVLDFYVKHEDVGDAYSVFAGILSRDVVIWNSMINGFVRCGFSIEVLGCFRKMMGEGAKMDGKTIPSVLSACGKEGDLMKGKEIHGQVLKILKFDMDVVIGNSLIDMYAKCGSVEYAEKVFENMHSWSVVTWTTLISGYGVHGKGEKSLILFEKMRLHGFQPNCVTFTAVLASCSHSGLIDQGRSVFNSISLDYGMEPSVEHYACMVDLLGRYGHLEEALELVKKMPEDSPASVWGALLGACRIHKNVEIGETAAYRLFELEVGNSSNYIALCNIYESIGRWDGVSRVRSKMRELGLVKKAACSWISVEDGVHRFYHGDVSHLQTKIACEVLDGTIKAIAFVEF</sequence>
<proteinExistence type="predicted"/>
<protein>
    <recommendedName>
        <fullName evidence="5">Pentatricopeptide repeat-containing protein</fullName>
    </recommendedName>
</protein>
<dbReference type="AlphaFoldDB" id="A0A7J7MJA1"/>
<keyword evidence="1" id="KW-0677">Repeat</keyword>
<evidence type="ECO:0008006" key="5">
    <source>
        <dbReference type="Google" id="ProtNLM"/>
    </source>
</evidence>
<dbReference type="Pfam" id="PF01535">
    <property type="entry name" value="PPR"/>
    <property type="match status" value="5"/>
</dbReference>
<dbReference type="Pfam" id="PF20431">
    <property type="entry name" value="E_motif"/>
    <property type="match status" value="1"/>
</dbReference>
<dbReference type="InterPro" id="IPR002885">
    <property type="entry name" value="PPR_rpt"/>
</dbReference>
<dbReference type="InterPro" id="IPR046960">
    <property type="entry name" value="PPR_At4g14850-like_plant"/>
</dbReference>
<evidence type="ECO:0000313" key="4">
    <source>
        <dbReference type="Proteomes" id="UP000541444"/>
    </source>
</evidence>
<dbReference type="NCBIfam" id="TIGR00756">
    <property type="entry name" value="PPR"/>
    <property type="match status" value="5"/>
</dbReference>
<feature type="repeat" description="PPR" evidence="2">
    <location>
        <begin position="173"/>
        <end position="207"/>
    </location>
</feature>
<feature type="repeat" description="PPR" evidence="2">
    <location>
        <begin position="71"/>
        <end position="105"/>
    </location>
</feature>
<dbReference type="InterPro" id="IPR046848">
    <property type="entry name" value="E_motif"/>
</dbReference>
<dbReference type="GO" id="GO:0003723">
    <property type="term" value="F:RNA binding"/>
    <property type="evidence" value="ECO:0007669"/>
    <property type="project" value="InterPro"/>
</dbReference>
<feature type="repeat" description="PPR" evidence="2">
    <location>
        <begin position="244"/>
        <end position="274"/>
    </location>
</feature>
<gene>
    <name evidence="3" type="ORF">GIB67_018339</name>
</gene>
<name>A0A7J7MJA1_9MAGN</name>
<dbReference type="Gene3D" id="1.25.40.10">
    <property type="entry name" value="Tetratricopeptide repeat domain"/>
    <property type="match status" value="4"/>
</dbReference>
<reference evidence="3 4" key="1">
    <citation type="journal article" date="2020" name="IScience">
        <title>Genome Sequencing of the Endangered Kingdonia uniflora (Circaeasteraceae, Ranunculales) Reveals Potential Mechanisms of Evolutionary Specialization.</title>
        <authorList>
            <person name="Sun Y."/>
            <person name="Deng T."/>
            <person name="Zhang A."/>
            <person name="Moore M.J."/>
            <person name="Landis J.B."/>
            <person name="Lin N."/>
            <person name="Zhang H."/>
            <person name="Zhang X."/>
            <person name="Huang J."/>
            <person name="Zhang X."/>
            <person name="Sun H."/>
            <person name="Wang H."/>
        </authorList>
    </citation>
    <scope>NUCLEOTIDE SEQUENCE [LARGE SCALE GENOMIC DNA]</scope>
    <source>
        <strain evidence="3">TB1705</strain>
        <tissue evidence="3">Leaf</tissue>
    </source>
</reference>
<dbReference type="OrthoDB" id="185373at2759"/>